<reference evidence="2" key="1">
    <citation type="submission" date="2019-02" db="EMBL/GenBank/DDBJ databases">
        <authorList>
            <person name="Gruber-Vodicka R. H."/>
            <person name="Seah K. B. B."/>
        </authorList>
    </citation>
    <scope>NUCLEOTIDE SEQUENCE</scope>
    <source>
        <strain evidence="2">BECK_BY19</strain>
        <strain evidence="1">BECK_BY8</strain>
    </source>
</reference>
<organism evidence="2">
    <name type="scientific">Candidatus Kentrum sp. UNK</name>
    <dbReference type="NCBI Taxonomy" id="2126344"/>
    <lineage>
        <taxon>Bacteria</taxon>
        <taxon>Pseudomonadati</taxon>
        <taxon>Pseudomonadota</taxon>
        <taxon>Gammaproteobacteria</taxon>
        <taxon>Candidatus Kentrum</taxon>
    </lineage>
</organism>
<dbReference type="EMBL" id="CAADFZ010000002">
    <property type="protein sequence ID" value="VFK58262.1"/>
    <property type="molecule type" value="Genomic_DNA"/>
</dbReference>
<protein>
    <submittedName>
        <fullName evidence="2">Uncharacterized protein</fullName>
    </submittedName>
</protein>
<accession>A0A451AQK7</accession>
<dbReference type="EMBL" id="CAADGD010000001">
    <property type="protein sequence ID" value="VFK68341.1"/>
    <property type="molecule type" value="Genomic_DNA"/>
</dbReference>
<evidence type="ECO:0000313" key="1">
    <source>
        <dbReference type="EMBL" id="VFK58262.1"/>
    </source>
</evidence>
<proteinExistence type="predicted"/>
<sequence>MGKYKEGPKAESEIKNALDIRFECFDLGEELTVREWLKTLLRTLWEEDEGFNSKYPFGSDGWKSEIAELLIDNGYMAGYLERKETEPGVSELVELEYDEKDLERIGIALIDAL</sequence>
<dbReference type="AlphaFoldDB" id="A0A451AQK7"/>
<name>A0A451AQK7_9GAMM</name>
<evidence type="ECO:0000313" key="2">
    <source>
        <dbReference type="EMBL" id="VFK68341.1"/>
    </source>
</evidence>
<gene>
    <name evidence="1" type="ORF">BECKUNK1418G_GA0071005_100268</name>
    <name evidence="2" type="ORF">BECKUNK1418H_GA0071006_100168</name>
</gene>